<organism evidence="1 2">
    <name type="scientific">Mycena sanguinolenta</name>
    <dbReference type="NCBI Taxonomy" id="230812"/>
    <lineage>
        <taxon>Eukaryota</taxon>
        <taxon>Fungi</taxon>
        <taxon>Dikarya</taxon>
        <taxon>Basidiomycota</taxon>
        <taxon>Agaricomycotina</taxon>
        <taxon>Agaricomycetes</taxon>
        <taxon>Agaricomycetidae</taxon>
        <taxon>Agaricales</taxon>
        <taxon>Marasmiineae</taxon>
        <taxon>Mycenaceae</taxon>
        <taxon>Mycena</taxon>
    </lineage>
</organism>
<dbReference type="Proteomes" id="UP000623467">
    <property type="component" value="Unassembled WGS sequence"/>
</dbReference>
<gene>
    <name evidence="1" type="ORF">MSAN_00193500</name>
</gene>
<protein>
    <submittedName>
        <fullName evidence="1">Uncharacterized protein</fullName>
    </submittedName>
</protein>
<dbReference type="EMBL" id="JACAZH010000001">
    <property type="protein sequence ID" value="KAF7377705.1"/>
    <property type="molecule type" value="Genomic_DNA"/>
</dbReference>
<proteinExistence type="predicted"/>
<name>A0A8H6ZLJ7_9AGAR</name>
<accession>A0A8H6ZLJ7</accession>
<evidence type="ECO:0000313" key="1">
    <source>
        <dbReference type="EMBL" id="KAF7377705.1"/>
    </source>
</evidence>
<sequence>MRPGAQILSLVSTSKAKKKRRPGRRERTRQAEINREVQTYMKEDWRPDGEIRCPIIQQARIRDYLRSLIKIEKSPETRPALAPFDPDEIMDQYIRSLHNFRRAFQLVLPVSTQQWVGQPHILKRRRSCG</sequence>
<keyword evidence="2" id="KW-1185">Reference proteome</keyword>
<dbReference type="AlphaFoldDB" id="A0A8H6ZLJ7"/>
<comment type="caution">
    <text evidence="1">The sequence shown here is derived from an EMBL/GenBank/DDBJ whole genome shotgun (WGS) entry which is preliminary data.</text>
</comment>
<reference evidence="1" key="1">
    <citation type="submission" date="2020-05" db="EMBL/GenBank/DDBJ databases">
        <title>Mycena genomes resolve the evolution of fungal bioluminescence.</title>
        <authorList>
            <person name="Tsai I.J."/>
        </authorList>
    </citation>
    <scope>NUCLEOTIDE SEQUENCE</scope>
    <source>
        <strain evidence="1">160909Yilan</strain>
    </source>
</reference>
<evidence type="ECO:0000313" key="2">
    <source>
        <dbReference type="Proteomes" id="UP000623467"/>
    </source>
</evidence>